<dbReference type="eggNOG" id="ENOG502ZAMQ">
    <property type="taxonomic scope" value="Bacteria"/>
</dbReference>
<sequence length="355" mass="40145">MVPHRLRLATRVPAPHRRWARRVGLRGVLGDLHRRATPTDVPGRAAGTGLTWEARDRASTRWYPQGITTSADAYGPDSGGQGTFDDRSVVVTSWYARGFVGRVFLGSRLSVLDVTDPDVRYRHVLLVEPRRLGPVRWLHPVRVHAGGIVWYGDHLFVAGSASGIRVFALDAVERARVPWRGYRYLLPQVTRYVAEHDRGTRPMTYSFMSLDRSGPTDHLVVGEYGRAGGSHRLMRYALDRATHLLAHDEEELARPVEQFERQVPRMQGAAVVDGTWVVTASAGEGNPGDLWVGRPDAFVRHRGVLPTGPEDITWWPQRGELWSLTEWPGRRWVYPVDARRWLTEPKRPDVPTVEE</sequence>
<dbReference type="HOGENOM" id="CLU_034353_1_1_11"/>
<accession>E2SFB8</accession>
<dbReference type="Proteomes" id="UP000003111">
    <property type="component" value="Unassembled WGS sequence"/>
</dbReference>
<name>E2SFB8_9ACTN</name>
<comment type="caution">
    <text evidence="1">The sequence shown here is derived from an EMBL/GenBank/DDBJ whole genome shotgun (WGS) entry which is preliminary data.</text>
</comment>
<protein>
    <submittedName>
        <fullName evidence="1">Uncharacterized protein</fullName>
    </submittedName>
</protein>
<dbReference type="AlphaFoldDB" id="E2SFB8"/>
<organism evidence="1 2">
    <name type="scientific">Aeromicrobium marinum DSM 15272</name>
    <dbReference type="NCBI Taxonomy" id="585531"/>
    <lineage>
        <taxon>Bacteria</taxon>
        <taxon>Bacillati</taxon>
        <taxon>Actinomycetota</taxon>
        <taxon>Actinomycetes</taxon>
        <taxon>Propionibacteriales</taxon>
        <taxon>Nocardioidaceae</taxon>
        <taxon>Aeromicrobium</taxon>
    </lineage>
</organism>
<dbReference type="EMBL" id="ACLF03000011">
    <property type="protein sequence ID" value="EFQ82203.1"/>
    <property type="molecule type" value="Genomic_DNA"/>
</dbReference>
<dbReference type="STRING" id="585531.HMPREF0063_12727"/>
<gene>
    <name evidence="1" type="ORF">HMPREF0063_12727</name>
</gene>
<evidence type="ECO:0000313" key="2">
    <source>
        <dbReference type="Proteomes" id="UP000003111"/>
    </source>
</evidence>
<proteinExistence type="predicted"/>
<keyword evidence="2" id="KW-1185">Reference proteome</keyword>
<reference evidence="1" key="1">
    <citation type="submission" date="2010-08" db="EMBL/GenBank/DDBJ databases">
        <authorList>
            <person name="Muzny D."/>
            <person name="Qin X."/>
            <person name="Buhay C."/>
            <person name="Dugan-Rocha S."/>
            <person name="Ding Y."/>
            <person name="Chen G."/>
            <person name="Hawes A."/>
            <person name="Holder M."/>
            <person name="Jhangiani S."/>
            <person name="Johnson A."/>
            <person name="Khan Z."/>
            <person name="Li Z."/>
            <person name="Liu W."/>
            <person name="Liu X."/>
            <person name="Perez L."/>
            <person name="Shen H."/>
            <person name="Wang Q."/>
            <person name="Watt J."/>
            <person name="Xi L."/>
            <person name="Xin Y."/>
            <person name="Zhou J."/>
            <person name="Deng J."/>
            <person name="Jiang H."/>
            <person name="Liu Y."/>
            <person name="Qu J."/>
            <person name="Song X.-Z."/>
            <person name="Zhang L."/>
            <person name="Villasana D."/>
            <person name="Johnson A."/>
            <person name="Liu J."/>
            <person name="Liyanage D."/>
            <person name="Lorensuhewa L."/>
            <person name="Robinson T."/>
            <person name="Song A."/>
            <person name="Song B.-B."/>
            <person name="Dinh H."/>
            <person name="Thornton R."/>
            <person name="Coyle M."/>
            <person name="Francisco L."/>
            <person name="Jackson L."/>
            <person name="Javaid M."/>
            <person name="Korchina V."/>
            <person name="Kovar C."/>
            <person name="Mata R."/>
            <person name="Mathew T."/>
            <person name="Ngo R."/>
            <person name="Nguyen L."/>
            <person name="Nguyen N."/>
            <person name="Okwuonu G."/>
            <person name="Ongeri F."/>
            <person name="Pham C."/>
            <person name="Simmons D."/>
            <person name="Wilczek-Boney K."/>
            <person name="Hale W."/>
            <person name="Jakkamsetti A."/>
            <person name="Pham P."/>
            <person name="Ruth R."/>
            <person name="San Lucas F."/>
            <person name="Warren J."/>
            <person name="Zhang J."/>
            <person name="Zhao Z."/>
            <person name="Zhou C."/>
            <person name="Zhu D."/>
            <person name="Lee S."/>
            <person name="Bess C."/>
            <person name="Blankenburg K."/>
            <person name="Forbes L."/>
            <person name="Fu Q."/>
            <person name="Gubbala S."/>
            <person name="Hirani K."/>
            <person name="Jayaseelan J.C."/>
            <person name="Lara F."/>
            <person name="Munidasa M."/>
            <person name="Palculict T."/>
            <person name="Patil S."/>
            <person name="Pu L.-L."/>
            <person name="Saada N."/>
            <person name="Tang L."/>
            <person name="Weissenberger G."/>
            <person name="Zhu Y."/>
            <person name="Hemphill L."/>
            <person name="Shang Y."/>
            <person name="Youmans B."/>
            <person name="Ayvaz T."/>
            <person name="Ross M."/>
            <person name="Santibanez J."/>
            <person name="Aqrawi P."/>
            <person name="Gross S."/>
            <person name="Joshi V."/>
            <person name="Fowler G."/>
            <person name="Nazareth L."/>
            <person name="Reid J."/>
            <person name="Worley K."/>
            <person name="Petrosino J."/>
            <person name="Highlander S."/>
            <person name="Gibbs R."/>
        </authorList>
    </citation>
    <scope>NUCLEOTIDE SEQUENCE [LARGE SCALE GENOMIC DNA]</scope>
    <source>
        <strain evidence="1">DSM 15272</strain>
    </source>
</reference>
<evidence type="ECO:0000313" key="1">
    <source>
        <dbReference type="EMBL" id="EFQ82203.1"/>
    </source>
</evidence>